<dbReference type="EMBL" id="MU394287">
    <property type="protein sequence ID" value="KAI6091301.1"/>
    <property type="molecule type" value="Genomic_DNA"/>
</dbReference>
<keyword evidence="2" id="KW-1185">Reference proteome</keyword>
<comment type="caution">
    <text evidence="1">The sequence shown here is derived from an EMBL/GenBank/DDBJ whole genome shotgun (WGS) entry which is preliminary data.</text>
</comment>
<protein>
    <submittedName>
        <fullName evidence="1">Methyltransferase type 11</fullName>
    </submittedName>
</protein>
<keyword evidence="1" id="KW-0808">Transferase</keyword>
<keyword evidence="1" id="KW-0489">Methyltransferase</keyword>
<organism evidence="1 2">
    <name type="scientific">Hypoxylon rubiginosum</name>
    <dbReference type="NCBI Taxonomy" id="110542"/>
    <lineage>
        <taxon>Eukaryota</taxon>
        <taxon>Fungi</taxon>
        <taxon>Dikarya</taxon>
        <taxon>Ascomycota</taxon>
        <taxon>Pezizomycotina</taxon>
        <taxon>Sordariomycetes</taxon>
        <taxon>Xylariomycetidae</taxon>
        <taxon>Xylariales</taxon>
        <taxon>Hypoxylaceae</taxon>
        <taxon>Hypoxylon</taxon>
    </lineage>
</organism>
<gene>
    <name evidence="1" type="ORF">F4821DRAFT_199682</name>
</gene>
<sequence length="244" mass="28356">MSQNVYDQQEFFESYIKLDRQVRGLAGAPEWPQLKAMLPNLDALNVLDLGCGFGWFARFARENGAASVRAIDLSERMLNKARSLTNDEKIEYERADLEELRLAENYYDVVFSSLTFHYIANLPTLIKEIGKSLRPSGHLVCSIEHPIYTAPSRPSFVVDEKTGRQFWPLDGYQDEGLRSTNWFVERVKKQHRTVGTYIKMFLNNNLQLADFTEWYPDEKELELHPSWESELERPTFLLIGAIKR</sequence>
<evidence type="ECO:0000313" key="2">
    <source>
        <dbReference type="Proteomes" id="UP001497680"/>
    </source>
</evidence>
<name>A0ACC0DF09_9PEZI</name>
<dbReference type="Proteomes" id="UP001497680">
    <property type="component" value="Unassembled WGS sequence"/>
</dbReference>
<accession>A0ACC0DF09</accession>
<reference evidence="1 2" key="1">
    <citation type="journal article" date="2022" name="New Phytol.">
        <title>Ecological generalism drives hyperdiversity of secondary metabolite gene clusters in xylarialean endophytes.</title>
        <authorList>
            <person name="Franco M.E.E."/>
            <person name="Wisecaver J.H."/>
            <person name="Arnold A.E."/>
            <person name="Ju Y.M."/>
            <person name="Slot J.C."/>
            <person name="Ahrendt S."/>
            <person name="Moore L.P."/>
            <person name="Eastman K.E."/>
            <person name="Scott K."/>
            <person name="Konkel Z."/>
            <person name="Mondo S.J."/>
            <person name="Kuo A."/>
            <person name="Hayes R.D."/>
            <person name="Haridas S."/>
            <person name="Andreopoulos B."/>
            <person name="Riley R."/>
            <person name="LaButti K."/>
            <person name="Pangilinan J."/>
            <person name="Lipzen A."/>
            <person name="Amirebrahimi M."/>
            <person name="Yan J."/>
            <person name="Adam C."/>
            <person name="Keymanesh K."/>
            <person name="Ng V."/>
            <person name="Louie K."/>
            <person name="Northen T."/>
            <person name="Drula E."/>
            <person name="Henrissat B."/>
            <person name="Hsieh H.M."/>
            <person name="Youens-Clark K."/>
            <person name="Lutzoni F."/>
            <person name="Miadlikowska J."/>
            <person name="Eastwood D.C."/>
            <person name="Hamelin R.C."/>
            <person name="Grigoriev I.V."/>
            <person name="U'Ren J.M."/>
        </authorList>
    </citation>
    <scope>NUCLEOTIDE SEQUENCE [LARGE SCALE GENOMIC DNA]</scope>
    <source>
        <strain evidence="1 2">ER1909</strain>
    </source>
</reference>
<evidence type="ECO:0000313" key="1">
    <source>
        <dbReference type="EMBL" id="KAI6091301.1"/>
    </source>
</evidence>
<proteinExistence type="predicted"/>